<reference evidence="1" key="1">
    <citation type="submission" date="2014-09" db="EMBL/GenBank/DDBJ databases">
        <authorList>
            <person name="Magalhaes I.L.F."/>
            <person name="Oliveira U."/>
            <person name="Santos F.R."/>
            <person name="Vidigal T.H.D.A."/>
            <person name="Brescovit A.D."/>
            <person name="Santos A.J."/>
        </authorList>
    </citation>
    <scope>NUCLEOTIDE SEQUENCE</scope>
    <source>
        <tissue evidence="1">Shoot tissue taken approximately 20 cm above the soil surface</tissue>
    </source>
</reference>
<accession>A0A0A9ERH5</accession>
<evidence type="ECO:0000313" key="1">
    <source>
        <dbReference type="EMBL" id="JAE02697.1"/>
    </source>
</evidence>
<dbReference type="EMBL" id="GBRH01195199">
    <property type="protein sequence ID" value="JAE02697.1"/>
    <property type="molecule type" value="Transcribed_RNA"/>
</dbReference>
<name>A0A0A9ERH5_ARUDO</name>
<reference evidence="1" key="2">
    <citation type="journal article" date="2015" name="Data Brief">
        <title>Shoot transcriptome of the giant reed, Arundo donax.</title>
        <authorList>
            <person name="Barrero R.A."/>
            <person name="Guerrero F.D."/>
            <person name="Moolhuijzen P."/>
            <person name="Goolsby J.A."/>
            <person name="Tidwell J."/>
            <person name="Bellgard S.E."/>
            <person name="Bellgard M.I."/>
        </authorList>
    </citation>
    <scope>NUCLEOTIDE SEQUENCE</scope>
    <source>
        <tissue evidence="1">Shoot tissue taken approximately 20 cm above the soil surface</tissue>
    </source>
</reference>
<proteinExistence type="predicted"/>
<dbReference type="AlphaFoldDB" id="A0A0A9ERH5"/>
<protein>
    <submittedName>
        <fullName evidence="1">Uncharacterized protein</fullName>
    </submittedName>
</protein>
<organism evidence="1">
    <name type="scientific">Arundo donax</name>
    <name type="common">Giant reed</name>
    <name type="synonym">Donax arundinaceus</name>
    <dbReference type="NCBI Taxonomy" id="35708"/>
    <lineage>
        <taxon>Eukaryota</taxon>
        <taxon>Viridiplantae</taxon>
        <taxon>Streptophyta</taxon>
        <taxon>Embryophyta</taxon>
        <taxon>Tracheophyta</taxon>
        <taxon>Spermatophyta</taxon>
        <taxon>Magnoliopsida</taxon>
        <taxon>Liliopsida</taxon>
        <taxon>Poales</taxon>
        <taxon>Poaceae</taxon>
        <taxon>PACMAD clade</taxon>
        <taxon>Arundinoideae</taxon>
        <taxon>Arundineae</taxon>
        <taxon>Arundo</taxon>
    </lineage>
</organism>
<sequence>MALVNGLLQRLKGHSMWIPVLDSAMPIYGTMNKKSLRNN</sequence>